<dbReference type="EMBL" id="GG745341">
    <property type="protein sequence ID" value="KNE62826.1"/>
    <property type="molecule type" value="Genomic_DNA"/>
</dbReference>
<name>A0A0L0SK16_ALLM3</name>
<protein>
    <submittedName>
        <fullName evidence="1">Uncharacterized protein</fullName>
    </submittedName>
</protein>
<proteinExistence type="predicted"/>
<dbReference type="AlphaFoldDB" id="A0A0L0SK16"/>
<accession>A0A0L0SK16</accession>
<organism evidence="1 2">
    <name type="scientific">Allomyces macrogynus (strain ATCC 38327)</name>
    <name type="common">Allomyces javanicus var. macrogynus</name>
    <dbReference type="NCBI Taxonomy" id="578462"/>
    <lineage>
        <taxon>Eukaryota</taxon>
        <taxon>Fungi</taxon>
        <taxon>Fungi incertae sedis</taxon>
        <taxon>Blastocladiomycota</taxon>
        <taxon>Blastocladiomycetes</taxon>
        <taxon>Blastocladiales</taxon>
        <taxon>Blastocladiaceae</taxon>
        <taxon>Allomyces</taxon>
    </lineage>
</organism>
<reference evidence="1 2" key="1">
    <citation type="submission" date="2009-11" db="EMBL/GenBank/DDBJ databases">
        <title>Annotation of Allomyces macrogynus ATCC 38327.</title>
        <authorList>
            <consortium name="The Broad Institute Genome Sequencing Platform"/>
            <person name="Russ C."/>
            <person name="Cuomo C."/>
            <person name="Burger G."/>
            <person name="Gray M.W."/>
            <person name="Holland P.W.H."/>
            <person name="King N."/>
            <person name="Lang F.B.F."/>
            <person name="Roger A.J."/>
            <person name="Ruiz-Trillo I."/>
            <person name="Young S.K."/>
            <person name="Zeng Q."/>
            <person name="Gargeya S."/>
            <person name="Fitzgerald M."/>
            <person name="Haas B."/>
            <person name="Abouelleil A."/>
            <person name="Alvarado L."/>
            <person name="Arachchi H.M."/>
            <person name="Berlin A."/>
            <person name="Chapman S.B."/>
            <person name="Gearin G."/>
            <person name="Goldberg J."/>
            <person name="Griggs A."/>
            <person name="Gujja S."/>
            <person name="Hansen M."/>
            <person name="Heiman D."/>
            <person name="Howarth C."/>
            <person name="Larimer J."/>
            <person name="Lui A."/>
            <person name="MacDonald P.J.P."/>
            <person name="McCowen C."/>
            <person name="Montmayeur A."/>
            <person name="Murphy C."/>
            <person name="Neiman D."/>
            <person name="Pearson M."/>
            <person name="Priest M."/>
            <person name="Roberts A."/>
            <person name="Saif S."/>
            <person name="Shea T."/>
            <person name="Sisk P."/>
            <person name="Stolte C."/>
            <person name="Sykes S."/>
            <person name="Wortman J."/>
            <person name="Nusbaum C."/>
            <person name="Birren B."/>
        </authorList>
    </citation>
    <scope>NUCLEOTIDE SEQUENCE [LARGE SCALE GENOMIC DNA]</scope>
    <source>
        <strain evidence="1 2">ATCC 38327</strain>
    </source>
</reference>
<reference evidence="2" key="2">
    <citation type="submission" date="2009-11" db="EMBL/GenBank/DDBJ databases">
        <title>The Genome Sequence of Allomyces macrogynus strain ATCC 38327.</title>
        <authorList>
            <consortium name="The Broad Institute Genome Sequencing Platform"/>
            <person name="Russ C."/>
            <person name="Cuomo C."/>
            <person name="Shea T."/>
            <person name="Young S.K."/>
            <person name="Zeng Q."/>
            <person name="Koehrsen M."/>
            <person name="Haas B."/>
            <person name="Borodovsky M."/>
            <person name="Guigo R."/>
            <person name="Alvarado L."/>
            <person name="Berlin A."/>
            <person name="Borenstein D."/>
            <person name="Chen Z."/>
            <person name="Engels R."/>
            <person name="Freedman E."/>
            <person name="Gellesch M."/>
            <person name="Goldberg J."/>
            <person name="Griggs A."/>
            <person name="Gujja S."/>
            <person name="Heiman D."/>
            <person name="Hepburn T."/>
            <person name="Howarth C."/>
            <person name="Jen D."/>
            <person name="Larson L."/>
            <person name="Lewis B."/>
            <person name="Mehta T."/>
            <person name="Park D."/>
            <person name="Pearson M."/>
            <person name="Roberts A."/>
            <person name="Saif S."/>
            <person name="Shenoy N."/>
            <person name="Sisk P."/>
            <person name="Stolte C."/>
            <person name="Sykes S."/>
            <person name="Walk T."/>
            <person name="White J."/>
            <person name="Yandava C."/>
            <person name="Burger G."/>
            <person name="Gray M.W."/>
            <person name="Holland P.W.H."/>
            <person name="King N."/>
            <person name="Lang F.B.F."/>
            <person name="Roger A.J."/>
            <person name="Ruiz-Trillo I."/>
            <person name="Lander E."/>
            <person name="Nusbaum C."/>
        </authorList>
    </citation>
    <scope>NUCLEOTIDE SEQUENCE [LARGE SCALE GENOMIC DNA]</scope>
    <source>
        <strain evidence="2">ATCC 38327</strain>
    </source>
</reference>
<evidence type="ECO:0000313" key="2">
    <source>
        <dbReference type="Proteomes" id="UP000054350"/>
    </source>
</evidence>
<dbReference type="VEuPathDB" id="FungiDB:AMAG_08003"/>
<dbReference type="Proteomes" id="UP000054350">
    <property type="component" value="Unassembled WGS sequence"/>
</dbReference>
<dbReference type="OrthoDB" id="10456160at2759"/>
<gene>
    <name evidence="1" type="ORF">AMAG_08003</name>
</gene>
<sequence>MESSSSRRRSRSPRDSAPSLKVLKFWISNHWSLRIGRGVTRLESLFGTRDSPAKFHAVQERGMGTMVISLTSRIHHREVVERVMSRNGFIVGSLPLRVEPMDPVSKKLAAKVGVRKNALEIYLVINNPPFPEVNANDLTRHFAVGGAWPFLDRAFEPVPRTDLRYMFLTNELRSSTTTTAVMALDGKTAFGCKLRVTQITDPDTFFQSSENTYQLCKTLALADPDLKHLVEEKIFEKPAQAD</sequence>
<keyword evidence="2" id="KW-1185">Reference proteome</keyword>
<evidence type="ECO:0000313" key="1">
    <source>
        <dbReference type="EMBL" id="KNE62826.1"/>
    </source>
</evidence>